<sequence length="57" mass="6529">LPLFLLLLLLLLLPCLIPLWVSHPLRRDQQLCPIVPPHVALHQRPPAHLITAQTLIY</sequence>
<proteinExistence type="predicted"/>
<keyword evidence="1" id="KW-0732">Signal</keyword>
<protein>
    <submittedName>
        <fullName evidence="2">(spotted green pufferfish) hypothetical protein</fullName>
    </submittedName>
</protein>
<reference evidence="2" key="1">
    <citation type="journal article" date="2004" name="Nature">
        <title>Genome duplication in the teleost fish Tetraodon nigroviridis reveals the early vertebrate proto-karyotype.</title>
        <authorList>
            <person name="Jaillon O."/>
            <person name="Aury J.-M."/>
            <person name="Brunet F."/>
            <person name="Petit J.-L."/>
            <person name="Stange-Thomann N."/>
            <person name="Mauceli E."/>
            <person name="Bouneau L."/>
            <person name="Fischer C."/>
            <person name="Ozouf-Costaz C."/>
            <person name="Bernot A."/>
            <person name="Nicaud S."/>
            <person name="Jaffe D."/>
            <person name="Fisher S."/>
            <person name="Lutfalla G."/>
            <person name="Dossat C."/>
            <person name="Segurens B."/>
            <person name="Dasilva C."/>
            <person name="Salanoubat M."/>
            <person name="Levy M."/>
            <person name="Boudet N."/>
            <person name="Castellano S."/>
            <person name="Anthouard V."/>
            <person name="Jubin C."/>
            <person name="Castelli V."/>
            <person name="Katinka M."/>
            <person name="Vacherie B."/>
            <person name="Biemont C."/>
            <person name="Skalli Z."/>
            <person name="Cattolico L."/>
            <person name="Poulain J."/>
            <person name="De Berardinis V."/>
            <person name="Cruaud C."/>
            <person name="Duprat S."/>
            <person name="Brottier P."/>
            <person name="Coutanceau J.-P."/>
            <person name="Gouzy J."/>
            <person name="Parra G."/>
            <person name="Lardier G."/>
            <person name="Chapple C."/>
            <person name="McKernan K.J."/>
            <person name="McEwan P."/>
            <person name="Bosak S."/>
            <person name="Kellis M."/>
            <person name="Volff J.-N."/>
            <person name="Guigo R."/>
            <person name="Zody M.C."/>
            <person name="Mesirov J."/>
            <person name="Lindblad-Toh K."/>
            <person name="Birren B."/>
            <person name="Nusbaum C."/>
            <person name="Kahn D."/>
            <person name="Robinson-Rechavi M."/>
            <person name="Laudet V."/>
            <person name="Schachter V."/>
            <person name="Quetier F."/>
            <person name="Saurin W."/>
            <person name="Scarpelli C."/>
            <person name="Wincker P."/>
            <person name="Lander E.S."/>
            <person name="Weissenbach J."/>
            <person name="Roest Crollius H."/>
        </authorList>
    </citation>
    <scope>NUCLEOTIDE SEQUENCE [LARGE SCALE GENOMIC DNA]</scope>
</reference>
<comment type="caution">
    <text evidence="2">The sequence shown here is derived from an EMBL/GenBank/DDBJ whole genome shotgun (WGS) entry which is preliminary data.</text>
</comment>
<feature type="signal peptide" evidence="1">
    <location>
        <begin position="1"/>
        <end position="22"/>
    </location>
</feature>
<gene>
    <name evidence="2" type="ORF">GSTENG00002186001</name>
</gene>
<accession>Q4TEL5</accession>
<organism evidence="2">
    <name type="scientific">Tetraodon nigroviridis</name>
    <name type="common">Spotted green pufferfish</name>
    <name type="synonym">Chelonodon nigroviridis</name>
    <dbReference type="NCBI Taxonomy" id="99883"/>
    <lineage>
        <taxon>Eukaryota</taxon>
        <taxon>Metazoa</taxon>
        <taxon>Chordata</taxon>
        <taxon>Craniata</taxon>
        <taxon>Vertebrata</taxon>
        <taxon>Euteleostomi</taxon>
        <taxon>Actinopterygii</taxon>
        <taxon>Neopterygii</taxon>
        <taxon>Teleostei</taxon>
        <taxon>Neoteleostei</taxon>
        <taxon>Acanthomorphata</taxon>
        <taxon>Eupercaria</taxon>
        <taxon>Tetraodontiformes</taxon>
        <taxon>Tetradontoidea</taxon>
        <taxon>Tetraodontidae</taxon>
        <taxon>Tetraodon</taxon>
    </lineage>
</organism>
<reference evidence="2" key="2">
    <citation type="submission" date="2004-02" db="EMBL/GenBank/DDBJ databases">
        <authorList>
            <consortium name="Genoscope"/>
            <consortium name="Whitehead Institute Centre for Genome Research"/>
        </authorList>
    </citation>
    <scope>NUCLEOTIDE SEQUENCE</scope>
</reference>
<dbReference type="AlphaFoldDB" id="Q4TEL5"/>
<name>Q4TEL5_TETNG</name>
<feature type="chain" id="PRO_5004244689" evidence="1">
    <location>
        <begin position="23"/>
        <end position="57"/>
    </location>
</feature>
<evidence type="ECO:0000256" key="1">
    <source>
        <dbReference type="SAM" id="SignalP"/>
    </source>
</evidence>
<evidence type="ECO:0000313" key="2">
    <source>
        <dbReference type="EMBL" id="CAF88667.1"/>
    </source>
</evidence>
<dbReference type="EMBL" id="CAAE01005283">
    <property type="protein sequence ID" value="CAF88667.1"/>
    <property type="molecule type" value="Genomic_DNA"/>
</dbReference>
<dbReference type="KEGG" id="tng:GSTEN00002186G001"/>
<feature type="non-terminal residue" evidence="2">
    <location>
        <position position="1"/>
    </location>
</feature>